<evidence type="ECO:0000313" key="6">
    <source>
        <dbReference type="Proteomes" id="UP001369736"/>
    </source>
</evidence>
<keyword evidence="3" id="KW-0472">Membrane</keyword>
<dbReference type="Pfam" id="PF13490">
    <property type="entry name" value="zf-HC2"/>
    <property type="match status" value="1"/>
</dbReference>
<reference evidence="5 6" key="1">
    <citation type="submission" date="2024-03" db="EMBL/GenBank/DDBJ databases">
        <title>Actinomycetospora sp. OC33-EN07, a novel actinomycete isolated from wild orchid (Aerides multiflora).</title>
        <authorList>
            <person name="Suriyachadkun C."/>
        </authorList>
    </citation>
    <scope>NUCLEOTIDE SEQUENCE [LARGE SCALE GENOMIC DNA]</scope>
    <source>
        <strain evidence="5 6">OC33-EN07</strain>
    </source>
</reference>
<sequence length="232" mass="23555">MTRTPDGHPDGPAHDALREQLGAHALGQLGDDERAAVDAHLAGCASCRAELAEIAPLAGPLARVDPDAAPSPSVPPGDFAAVLGRLREEDAPVTPLPTHRRRRVPLLGAAAAAAVIGLAGVGVGVAASTAGEPPVEPAAVQALDPGIRADAGTIDHTWGVEVVLTASGFAEGQRYEVTVLDRAGRPVPAGAFRGTGAAEMVCRLNSSVLREQAGGFVVTDADGDEVLRSRFA</sequence>
<feature type="transmembrane region" description="Helical" evidence="3">
    <location>
        <begin position="106"/>
        <end position="127"/>
    </location>
</feature>
<keyword evidence="1" id="KW-0805">Transcription regulation</keyword>
<evidence type="ECO:0000256" key="3">
    <source>
        <dbReference type="SAM" id="Phobius"/>
    </source>
</evidence>
<keyword evidence="3" id="KW-0812">Transmembrane</keyword>
<evidence type="ECO:0000313" key="5">
    <source>
        <dbReference type="EMBL" id="MEJ2864228.1"/>
    </source>
</evidence>
<dbReference type="InterPro" id="IPR041916">
    <property type="entry name" value="Anti_sigma_zinc_sf"/>
</dbReference>
<protein>
    <submittedName>
        <fullName evidence="5">Zf-HC2 domain-containing protein</fullName>
    </submittedName>
</protein>
<keyword evidence="6" id="KW-1185">Reference proteome</keyword>
<dbReference type="InterPro" id="IPR027383">
    <property type="entry name" value="Znf_put"/>
</dbReference>
<feature type="domain" description="Putative zinc-finger" evidence="4">
    <location>
        <begin position="17"/>
        <end position="48"/>
    </location>
</feature>
<proteinExistence type="predicted"/>
<evidence type="ECO:0000259" key="4">
    <source>
        <dbReference type="Pfam" id="PF13490"/>
    </source>
</evidence>
<keyword evidence="3" id="KW-1133">Transmembrane helix</keyword>
<dbReference type="RefSeq" id="WP_337705593.1">
    <property type="nucleotide sequence ID" value="NZ_JBBEGM010000011.1"/>
</dbReference>
<dbReference type="Proteomes" id="UP001369736">
    <property type="component" value="Unassembled WGS sequence"/>
</dbReference>
<name>A0ABU8MA95_9PSEU</name>
<organism evidence="5 6">
    <name type="scientific">Actinomycetospora flava</name>
    <dbReference type="NCBI Taxonomy" id="3129232"/>
    <lineage>
        <taxon>Bacteria</taxon>
        <taxon>Bacillati</taxon>
        <taxon>Actinomycetota</taxon>
        <taxon>Actinomycetes</taxon>
        <taxon>Pseudonocardiales</taxon>
        <taxon>Pseudonocardiaceae</taxon>
        <taxon>Actinomycetospora</taxon>
    </lineage>
</organism>
<dbReference type="EMBL" id="JBBEGM010000011">
    <property type="protein sequence ID" value="MEJ2864228.1"/>
    <property type="molecule type" value="Genomic_DNA"/>
</dbReference>
<evidence type="ECO:0000256" key="1">
    <source>
        <dbReference type="ARBA" id="ARBA00023015"/>
    </source>
</evidence>
<dbReference type="Gene3D" id="1.10.10.1320">
    <property type="entry name" value="Anti-sigma factor, zinc-finger domain"/>
    <property type="match status" value="1"/>
</dbReference>
<accession>A0ABU8MA95</accession>
<keyword evidence="2" id="KW-0804">Transcription</keyword>
<comment type="caution">
    <text evidence="5">The sequence shown here is derived from an EMBL/GenBank/DDBJ whole genome shotgun (WGS) entry which is preliminary data.</text>
</comment>
<evidence type="ECO:0000256" key="2">
    <source>
        <dbReference type="ARBA" id="ARBA00023163"/>
    </source>
</evidence>
<gene>
    <name evidence="5" type="ORF">WCD58_23935</name>
</gene>